<dbReference type="GO" id="GO:0003677">
    <property type="term" value="F:DNA binding"/>
    <property type="evidence" value="ECO:0007669"/>
    <property type="project" value="UniProtKB-KW"/>
</dbReference>
<evidence type="ECO:0000313" key="2">
    <source>
        <dbReference type="Proteomes" id="UP001232245"/>
    </source>
</evidence>
<dbReference type="RefSeq" id="WP_095303473.1">
    <property type="nucleotide sequence ID" value="NZ_CADEPK010000343.1"/>
</dbReference>
<accession>A0ABT9Z7L4</accession>
<evidence type="ECO:0000313" key="1">
    <source>
        <dbReference type="EMBL" id="MDQ0227797.1"/>
    </source>
</evidence>
<dbReference type="Pfam" id="PF04237">
    <property type="entry name" value="YjbR"/>
    <property type="match status" value="1"/>
</dbReference>
<dbReference type="EMBL" id="JAUSTZ010000011">
    <property type="protein sequence ID" value="MDQ0227797.1"/>
    <property type="molecule type" value="Genomic_DNA"/>
</dbReference>
<dbReference type="PANTHER" id="PTHR35145:SF1">
    <property type="entry name" value="CYTOPLASMIC PROTEIN"/>
    <property type="match status" value="1"/>
</dbReference>
<gene>
    <name evidence="1" type="ORF">J2S02_004144</name>
</gene>
<dbReference type="SUPFAM" id="SSF142906">
    <property type="entry name" value="YjbR-like"/>
    <property type="match status" value="1"/>
</dbReference>
<reference evidence="1 2" key="1">
    <citation type="submission" date="2023-07" db="EMBL/GenBank/DDBJ databases">
        <title>Genomic Encyclopedia of Type Strains, Phase IV (KMG-IV): sequencing the most valuable type-strain genomes for metagenomic binning, comparative biology and taxonomic classification.</title>
        <authorList>
            <person name="Goeker M."/>
        </authorList>
    </citation>
    <scope>NUCLEOTIDE SEQUENCE [LARGE SCALE GENOMIC DNA]</scope>
    <source>
        <strain evidence="1 2">DSM 17723</strain>
    </source>
</reference>
<comment type="caution">
    <text evidence="1">The sequence shown here is derived from an EMBL/GenBank/DDBJ whole genome shotgun (WGS) entry which is preliminary data.</text>
</comment>
<proteinExistence type="predicted"/>
<dbReference type="PANTHER" id="PTHR35145">
    <property type="entry name" value="CYTOPLASMIC PROTEIN-RELATED"/>
    <property type="match status" value="1"/>
</dbReference>
<keyword evidence="1" id="KW-0238">DNA-binding</keyword>
<dbReference type="InterPro" id="IPR058532">
    <property type="entry name" value="YjbR/MT2646/Rv2570-like"/>
</dbReference>
<dbReference type="InterPro" id="IPR038056">
    <property type="entry name" value="YjbR-like_sf"/>
</dbReference>
<dbReference type="Proteomes" id="UP001232245">
    <property type="component" value="Unassembled WGS sequence"/>
</dbReference>
<dbReference type="InterPro" id="IPR007351">
    <property type="entry name" value="YjbR"/>
</dbReference>
<dbReference type="Gene3D" id="3.90.1150.30">
    <property type="match status" value="1"/>
</dbReference>
<name>A0ABT9Z7L4_9BACI</name>
<organism evidence="1 2">
    <name type="scientific">Metabacillus niabensis</name>
    <dbReference type="NCBI Taxonomy" id="324854"/>
    <lineage>
        <taxon>Bacteria</taxon>
        <taxon>Bacillati</taxon>
        <taxon>Bacillota</taxon>
        <taxon>Bacilli</taxon>
        <taxon>Bacillales</taxon>
        <taxon>Bacillaceae</taxon>
        <taxon>Metabacillus</taxon>
    </lineage>
</organism>
<protein>
    <submittedName>
        <fullName evidence="1">DNA-binding protein (MmcQ/YjbR family)</fullName>
    </submittedName>
</protein>
<keyword evidence="2" id="KW-1185">Reference proteome</keyword>
<sequence>MKTRKEAIDYCLSLANTYEDYPFRDKNWTLIRHMANKKVFAWIFEKDHHIWINVKCEPGFLEHWRLIHASVVPAFHLNKDHWNSIILDGTVPVDEIHEMIRQSYMLTKAK</sequence>